<feature type="domain" description="DUF1468" evidence="2">
    <location>
        <begin position="6"/>
        <end position="137"/>
    </location>
</feature>
<dbReference type="Proteomes" id="UP000219621">
    <property type="component" value="Unassembled WGS sequence"/>
</dbReference>
<reference evidence="4" key="1">
    <citation type="submission" date="2017-09" db="EMBL/GenBank/DDBJ databases">
        <authorList>
            <person name="Varghese N."/>
            <person name="Submissions S."/>
        </authorList>
    </citation>
    <scope>NUCLEOTIDE SEQUENCE [LARGE SCALE GENOMIC DNA]</scope>
    <source>
        <strain evidence="4">USBA 140</strain>
    </source>
</reference>
<gene>
    <name evidence="3" type="ORF">SAMN05421508_106181</name>
</gene>
<feature type="transmembrane region" description="Helical" evidence="1">
    <location>
        <begin position="39"/>
        <end position="56"/>
    </location>
</feature>
<dbReference type="OrthoDB" id="5519430at2"/>
<dbReference type="Pfam" id="PF07331">
    <property type="entry name" value="TctB"/>
    <property type="match status" value="1"/>
</dbReference>
<dbReference type="RefSeq" id="WP_097279948.1">
    <property type="nucleotide sequence ID" value="NZ_OCNJ01000006.1"/>
</dbReference>
<evidence type="ECO:0000313" key="3">
    <source>
        <dbReference type="EMBL" id="SOD96959.1"/>
    </source>
</evidence>
<keyword evidence="4" id="KW-1185">Reference proteome</keyword>
<protein>
    <submittedName>
        <fullName evidence="3">Putative tricarboxylic transport membrane protein</fullName>
    </submittedName>
</protein>
<proteinExistence type="predicted"/>
<keyword evidence="1" id="KW-0812">Transmembrane</keyword>
<feature type="transmembrane region" description="Helical" evidence="1">
    <location>
        <begin position="76"/>
        <end position="103"/>
    </location>
</feature>
<keyword evidence="1" id="KW-0472">Membrane</keyword>
<dbReference type="InterPro" id="IPR009936">
    <property type="entry name" value="DUF1468"/>
</dbReference>
<feature type="transmembrane region" description="Helical" evidence="1">
    <location>
        <begin position="115"/>
        <end position="138"/>
    </location>
</feature>
<dbReference type="AlphaFoldDB" id="A0A286GPF7"/>
<dbReference type="EMBL" id="OCNJ01000006">
    <property type="protein sequence ID" value="SOD96959.1"/>
    <property type="molecule type" value="Genomic_DNA"/>
</dbReference>
<sequence length="144" mass="14887">MTSDRIFGGVGLALAAFFIWQATQIELGFSSDPLGPRSFPIIIGGVMALACIYPLVKPDPEADWPALGRLLEIALAVAVLIAYALALPVVGFVLATAVAAGILSWRLGSRPTGAALAGVGISVGIYVVFHLVLGLSLARGPWGF</sequence>
<evidence type="ECO:0000313" key="4">
    <source>
        <dbReference type="Proteomes" id="UP000219621"/>
    </source>
</evidence>
<feature type="transmembrane region" description="Helical" evidence="1">
    <location>
        <begin position="6"/>
        <end position="27"/>
    </location>
</feature>
<name>A0A286GPF7_9PROT</name>
<evidence type="ECO:0000256" key="1">
    <source>
        <dbReference type="SAM" id="Phobius"/>
    </source>
</evidence>
<evidence type="ECO:0000259" key="2">
    <source>
        <dbReference type="Pfam" id="PF07331"/>
    </source>
</evidence>
<organism evidence="3 4">
    <name type="scientific">Caenispirillum bisanense</name>
    <dbReference type="NCBI Taxonomy" id="414052"/>
    <lineage>
        <taxon>Bacteria</taxon>
        <taxon>Pseudomonadati</taxon>
        <taxon>Pseudomonadota</taxon>
        <taxon>Alphaproteobacteria</taxon>
        <taxon>Rhodospirillales</taxon>
        <taxon>Novispirillaceae</taxon>
        <taxon>Caenispirillum</taxon>
    </lineage>
</organism>
<keyword evidence="1" id="KW-1133">Transmembrane helix</keyword>
<accession>A0A286GPF7</accession>